<dbReference type="Proteomes" id="UP001519460">
    <property type="component" value="Unassembled WGS sequence"/>
</dbReference>
<keyword evidence="2" id="KW-1185">Reference proteome</keyword>
<comment type="caution">
    <text evidence="1">The sequence shown here is derived from an EMBL/GenBank/DDBJ whole genome shotgun (WGS) entry which is preliminary data.</text>
</comment>
<sequence length="129" mass="14429">QCSRRILIRVVDPAMRALTYHECKANGAVFDGYHSVSDGASRCNIWGVCAPFEQQNLRTGCILYVRVPVCTNRTEVADSRMEFFDRGLRGRKRKKERWRAAGPLPRSCNLSGHVNGPGPGKLQLLANRA</sequence>
<protein>
    <submittedName>
        <fullName evidence="1">Uncharacterized protein</fullName>
    </submittedName>
</protein>
<organism evidence="1 2">
    <name type="scientific">Batillaria attramentaria</name>
    <dbReference type="NCBI Taxonomy" id="370345"/>
    <lineage>
        <taxon>Eukaryota</taxon>
        <taxon>Metazoa</taxon>
        <taxon>Spiralia</taxon>
        <taxon>Lophotrochozoa</taxon>
        <taxon>Mollusca</taxon>
        <taxon>Gastropoda</taxon>
        <taxon>Caenogastropoda</taxon>
        <taxon>Sorbeoconcha</taxon>
        <taxon>Cerithioidea</taxon>
        <taxon>Batillariidae</taxon>
        <taxon>Batillaria</taxon>
    </lineage>
</organism>
<dbReference type="AlphaFoldDB" id="A0ABD0KIK3"/>
<proteinExistence type="predicted"/>
<feature type="non-terminal residue" evidence="1">
    <location>
        <position position="1"/>
    </location>
</feature>
<evidence type="ECO:0000313" key="1">
    <source>
        <dbReference type="EMBL" id="KAK7486786.1"/>
    </source>
</evidence>
<name>A0ABD0KIK3_9CAEN</name>
<dbReference type="EMBL" id="JACVVK020000173">
    <property type="protein sequence ID" value="KAK7486786.1"/>
    <property type="molecule type" value="Genomic_DNA"/>
</dbReference>
<evidence type="ECO:0000313" key="2">
    <source>
        <dbReference type="Proteomes" id="UP001519460"/>
    </source>
</evidence>
<accession>A0ABD0KIK3</accession>
<gene>
    <name evidence="1" type="ORF">BaRGS_00021933</name>
</gene>
<reference evidence="1 2" key="1">
    <citation type="journal article" date="2023" name="Sci. Data">
        <title>Genome assembly of the Korean intertidal mud-creeper Batillaria attramentaria.</title>
        <authorList>
            <person name="Patra A.K."/>
            <person name="Ho P.T."/>
            <person name="Jun S."/>
            <person name="Lee S.J."/>
            <person name="Kim Y."/>
            <person name="Won Y.J."/>
        </authorList>
    </citation>
    <scope>NUCLEOTIDE SEQUENCE [LARGE SCALE GENOMIC DNA]</scope>
    <source>
        <strain evidence="1">Wonlab-2016</strain>
    </source>
</reference>